<feature type="domain" description="ABC transmembrane type-1" evidence="6">
    <location>
        <begin position="99"/>
        <end position="313"/>
    </location>
</feature>
<feature type="transmembrane region" description="Helical" evidence="5">
    <location>
        <begin position="195"/>
        <end position="213"/>
    </location>
</feature>
<dbReference type="EMBL" id="QKYN01000067">
    <property type="protein sequence ID" value="RAG84303.1"/>
    <property type="molecule type" value="Genomic_DNA"/>
</dbReference>
<comment type="subcellular location">
    <subcellularLocation>
        <location evidence="5">Cell membrane</location>
        <topology evidence="5">Multi-pass membrane protein</topology>
    </subcellularLocation>
    <subcellularLocation>
        <location evidence="1">Membrane</location>
        <topology evidence="1">Multi-pass membrane protein</topology>
    </subcellularLocation>
</comment>
<evidence type="ECO:0000259" key="6">
    <source>
        <dbReference type="PROSITE" id="PS50928"/>
    </source>
</evidence>
<dbReference type="RefSeq" id="WP_111501969.1">
    <property type="nucleotide sequence ID" value="NZ_QKYN01000067.1"/>
</dbReference>
<dbReference type="InterPro" id="IPR000515">
    <property type="entry name" value="MetI-like"/>
</dbReference>
<evidence type="ECO:0000256" key="4">
    <source>
        <dbReference type="ARBA" id="ARBA00023136"/>
    </source>
</evidence>
<reference evidence="7 8" key="1">
    <citation type="submission" date="2018-06" db="EMBL/GenBank/DDBJ databases">
        <title>Streptacidiphilus pinicola sp. nov., isolated from pine grove soil.</title>
        <authorList>
            <person name="Roh S.G."/>
            <person name="Park S."/>
            <person name="Kim M.-K."/>
            <person name="Yun B.-R."/>
            <person name="Park J."/>
            <person name="Kim M.J."/>
            <person name="Kim Y.S."/>
            <person name="Kim S.B."/>
        </authorList>
    </citation>
    <scope>NUCLEOTIDE SEQUENCE [LARGE SCALE GENOMIC DNA]</scope>
    <source>
        <strain evidence="7 8">MMS16-CNU450</strain>
    </source>
</reference>
<proteinExistence type="inferred from homology"/>
<evidence type="ECO:0000256" key="3">
    <source>
        <dbReference type="ARBA" id="ARBA00022989"/>
    </source>
</evidence>
<feature type="transmembrane region" description="Helical" evidence="5">
    <location>
        <begin position="101"/>
        <end position="126"/>
    </location>
</feature>
<name>A0A2X0IL39_9ACTN</name>
<dbReference type="Proteomes" id="UP000248889">
    <property type="component" value="Unassembled WGS sequence"/>
</dbReference>
<keyword evidence="8" id="KW-1185">Reference proteome</keyword>
<evidence type="ECO:0000256" key="2">
    <source>
        <dbReference type="ARBA" id="ARBA00022692"/>
    </source>
</evidence>
<sequence length="328" mass="34843">MRALLRRLWFYLVAAFAAITLNFFIPRMVPGSALQNFLAKMNTASLTPSQLQALEAQYGGGHQGLVAQYLTYLGNLFHGNLGMSTSLSTPVSTVLGNDLPWTIGLVGSATVIAFLVGTLIGVLAGWRRSGLLDSLLPAATFFQAVPYFILASLLMLTLGFYGGMFPTGGAYDTGRFATVTPGWNGPFMANVIDHAALPAATVALASIAGWIIGMRNMMITTMDEDYVLVAAAKGLPRWRVVAVAARNALLPSISNFALSISLVVTGSIVTEIVFNYAGVGREIFNAAQAADYPVMQGILLVVTFTVLGANLLADIVYVALDPRARKVA</sequence>
<evidence type="ECO:0000313" key="8">
    <source>
        <dbReference type="Proteomes" id="UP000248889"/>
    </source>
</evidence>
<feature type="transmembrane region" description="Helical" evidence="5">
    <location>
        <begin position="297"/>
        <end position="320"/>
    </location>
</feature>
<keyword evidence="4 5" id="KW-0472">Membrane</keyword>
<dbReference type="GO" id="GO:0055085">
    <property type="term" value="P:transmembrane transport"/>
    <property type="evidence" value="ECO:0007669"/>
    <property type="project" value="InterPro"/>
</dbReference>
<dbReference type="GO" id="GO:0005886">
    <property type="term" value="C:plasma membrane"/>
    <property type="evidence" value="ECO:0007669"/>
    <property type="project" value="UniProtKB-SubCell"/>
</dbReference>
<dbReference type="SUPFAM" id="SSF161098">
    <property type="entry name" value="MetI-like"/>
    <property type="match status" value="1"/>
</dbReference>
<feature type="transmembrane region" description="Helical" evidence="5">
    <location>
        <begin position="256"/>
        <end position="277"/>
    </location>
</feature>
<dbReference type="InterPro" id="IPR035906">
    <property type="entry name" value="MetI-like_sf"/>
</dbReference>
<evidence type="ECO:0000256" key="5">
    <source>
        <dbReference type="RuleBase" id="RU363032"/>
    </source>
</evidence>
<accession>A0A2X0IL39</accession>
<comment type="similarity">
    <text evidence="5">Belongs to the binding-protein-dependent transport system permease family.</text>
</comment>
<keyword evidence="5" id="KW-0813">Transport</keyword>
<dbReference type="PANTHER" id="PTHR43376:SF1">
    <property type="entry name" value="OLIGOPEPTIDE TRANSPORT SYSTEM PERMEASE PROTEIN"/>
    <property type="match status" value="1"/>
</dbReference>
<feature type="transmembrane region" description="Helical" evidence="5">
    <location>
        <begin position="7"/>
        <end position="25"/>
    </location>
</feature>
<protein>
    <submittedName>
        <fullName evidence="7">ABC transporter permease</fullName>
    </submittedName>
</protein>
<organism evidence="7 8">
    <name type="scientific">Streptacidiphilus pinicola</name>
    <dbReference type="NCBI Taxonomy" id="2219663"/>
    <lineage>
        <taxon>Bacteria</taxon>
        <taxon>Bacillati</taxon>
        <taxon>Actinomycetota</taxon>
        <taxon>Actinomycetes</taxon>
        <taxon>Kitasatosporales</taxon>
        <taxon>Streptomycetaceae</taxon>
        <taxon>Streptacidiphilus</taxon>
    </lineage>
</organism>
<evidence type="ECO:0000313" key="7">
    <source>
        <dbReference type="EMBL" id="RAG84303.1"/>
    </source>
</evidence>
<dbReference type="Pfam" id="PF00528">
    <property type="entry name" value="BPD_transp_1"/>
    <property type="match status" value="1"/>
</dbReference>
<evidence type="ECO:0000256" key="1">
    <source>
        <dbReference type="ARBA" id="ARBA00004141"/>
    </source>
</evidence>
<dbReference type="PANTHER" id="PTHR43376">
    <property type="entry name" value="OLIGOPEPTIDE TRANSPORT SYSTEM PERMEASE PROTEIN"/>
    <property type="match status" value="1"/>
</dbReference>
<comment type="caution">
    <text evidence="7">The sequence shown here is derived from an EMBL/GenBank/DDBJ whole genome shotgun (WGS) entry which is preliminary data.</text>
</comment>
<dbReference type="Gene3D" id="1.10.3720.10">
    <property type="entry name" value="MetI-like"/>
    <property type="match status" value="1"/>
</dbReference>
<gene>
    <name evidence="7" type="ORF">DN069_17590</name>
</gene>
<dbReference type="AlphaFoldDB" id="A0A2X0IL39"/>
<keyword evidence="2 5" id="KW-0812">Transmembrane</keyword>
<keyword evidence="3 5" id="KW-1133">Transmembrane helix</keyword>
<dbReference type="OrthoDB" id="9778910at2"/>
<feature type="transmembrane region" description="Helical" evidence="5">
    <location>
        <begin position="138"/>
        <end position="161"/>
    </location>
</feature>
<dbReference type="CDD" id="cd06261">
    <property type="entry name" value="TM_PBP2"/>
    <property type="match status" value="1"/>
</dbReference>
<dbReference type="PROSITE" id="PS50928">
    <property type="entry name" value="ABC_TM1"/>
    <property type="match status" value="1"/>
</dbReference>